<evidence type="ECO:0000256" key="1">
    <source>
        <dbReference type="ARBA" id="ARBA00022603"/>
    </source>
</evidence>
<evidence type="ECO:0000313" key="6">
    <source>
        <dbReference type="Proteomes" id="UP000681356"/>
    </source>
</evidence>
<evidence type="ECO:0000259" key="4">
    <source>
        <dbReference type="PROSITE" id="PS50970"/>
    </source>
</evidence>
<dbReference type="Pfam" id="PF02574">
    <property type="entry name" value="S-methyl_trans"/>
    <property type="match status" value="1"/>
</dbReference>
<feature type="binding site" evidence="3">
    <location>
        <position position="225"/>
    </location>
    <ligand>
        <name>Zn(2+)</name>
        <dbReference type="ChEBI" id="CHEBI:29105"/>
    </ligand>
</feature>
<dbReference type="GO" id="GO:0032259">
    <property type="term" value="P:methylation"/>
    <property type="evidence" value="ECO:0007669"/>
    <property type="project" value="UniProtKB-KW"/>
</dbReference>
<dbReference type="PANTHER" id="PTHR11103">
    <property type="entry name" value="SLR1189 PROTEIN"/>
    <property type="match status" value="1"/>
</dbReference>
<feature type="binding site" evidence="3">
    <location>
        <position position="294"/>
    </location>
    <ligand>
        <name>Zn(2+)</name>
        <dbReference type="ChEBI" id="CHEBI:29105"/>
    </ligand>
</feature>
<keyword evidence="6" id="KW-1185">Reference proteome</keyword>
<dbReference type="PANTHER" id="PTHR11103:SF18">
    <property type="entry name" value="SLR1189 PROTEIN"/>
    <property type="match status" value="1"/>
</dbReference>
<evidence type="ECO:0000313" key="5">
    <source>
        <dbReference type="EMBL" id="MBS0125273.1"/>
    </source>
</evidence>
<feature type="domain" description="Hcy-binding" evidence="4">
    <location>
        <begin position="5"/>
        <end position="308"/>
    </location>
</feature>
<keyword evidence="3" id="KW-0479">Metal-binding</keyword>
<dbReference type="RefSeq" id="WP_212537225.1">
    <property type="nucleotide sequence ID" value="NZ_JAGTUU010000005.1"/>
</dbReference>
<protein>
    <submittedName>
        <fullName evidence="5">Homocysteine S-methyltransferase family protein</fullName>
    </submittedName>
</protein>
<feature type="binding site" evidence="3">
    <location>
        <position position="293"/>
    </location>
    <ligand>
        <name>Zn(2+)</name>
        <dbReference type="ChEBI" id="CHEBI:29105"/>
    </ligand>
</feature>
<accession>A0A8J7WH70</accession>
<gene>
    <name evidence="5" type="ORF">KB874_14370</name>
</gene>
<evidence type="ECO:0000256" key="2">
    <source>
        <dbReference type="ARBA" id="ARBA00022679"/>
    </source>
</evidence>
<keyword evidence="1 3" id="KW-0489">Methyltransferase</keyword>
<proteinExistence type="predicted"/>
<comment type="caution">
    <text evidence="5">The sequence shown here is derived from an EMBL/GenBank/DDBJ whole genome shotgun (WGS) entry which is preliminary data.</text>
</comment>
<comment type="cofactor">
    <cofactor evidence="3">
        <name>Zn(2+)</name>
        <dbReference type="ChEBI" id="CHEBI:29105"/>
    </cofactor>
</comment>
<dbReference type="GO" id="GO:0046872">
    <property type="term" value="F:metal ion binding"/>
    <property type="evidence" value="ECO:0007669"/>
    <property type="project" value="UniProtKB-KW"/>
</dbReference>
<keyword evidence="3" id="KW-0862">Zinc</keyword>
<keyword evidence="2 3" id="KW-0808">Transferase</keyword>
<evidence type="ECO:0000256" key="3">
    <source>
        <dbReference type="PROSITE-ProRule" id="PRU00333"/>
    </source>
</evidence>
<dbReference type="AlphaFoldDB" id="A0A8J7WH70"/>
<name>A0A8J7WH70_9RHOB</name>
<dbReference type="PROSITE" id="PS50970">
    <property type="entry name" value="HCY"/>
    <property type="match status" value="1"/>
</dbReference>
<dbReference type="SUPFAM" id="SSF82282">
    <property type="entry name" value="Homocysteine S-methyltransferase"/>
    <property type="match status" value="1"/>
</dbReference>
<dbReference type="InterPro" id="IPR036589">
    <property type="entry name" value="HCY_dom_sf"/>
</dbReference>
<dbReference type="GO" id="GO:0008168">
    <property type="term" value="F:methyltransferase activity"/>
    <property type="evidence" value="ECO:0007669"/>
    <property type="project" value="UniProtKB-UniRule"/>
</dbReference>
<dbReference type="InterPro" id="IPR003726">
    <property type="entry name" value="HCY_dom"/>
</dbReference>
<dbReference type="EMBL" id="JAGTUU010000005">
    <property type="protein sequence ID" value="MBS0125273.1"/>
    <property type="molecule type" value="Genomic_DNA"/>
</dbReference>
<dbReference type="Gene3D" id="3.20.20.330">
    <property type="entry name" value="Homocysteine-binding-like domain"/>
    <property type="match status" value="1"/>
</dbReference>
<sequence length="311" mass="33267">MPRYRRHLPQFEDGLFLAWTGMETDLIFSQGVDLPGFAAYPLLESAEGRARLAHYYRAQIALGRAQGVGVILESPTWLAHRDRGAEIGYAPDRLRDLNRQAIAQMAAIRDEKGDLPTVLSANIGPRRDAYAAEPDMTADEAEAYHAEQIATLAATEVDVISGYTLGSVDEAIGIVRAARRLDLPVVIAFTVETDGRLPTGAPLGQAIAAVDAATAGYAAGYMVNCAHPEHVAPALSDAPWMARLRGIVANASRCSHAELDEAETLDAGDAHDLAAQLAALRARFPHFSVLGGCCGTDMRHMARIAEAARSA</sequence>
<dbReference type="Proteomes" id="UP000681356">
    <property type="component" value="Unassembled WGS sequence"/>
</dbReference>
<organism evidence="5 6">
    <name type="scientific">Thetidibacter halocola</name>
    <dbReference type="NCBI Taxonomy" id="2827239"/>
    <lineage>
        <taxon>Bacteria</taxon>
        <taxon>Pseudomonadati</taxon>
        <taxon>Pseudomonadota</taxon>
        <taxon>Alphaproteobacteria</taxon>
        <taxon>Rhodobacterales</taxon>
        <taxon>Roseobacteraceae</taxon>
        <taxon>Thetidibacter</taxon>
    </lineage>
</organism>
<reference evidence="5" key="1">
    <citation type="submission" date="2021-04" db="EMBL/GenBank/DDBJ databases">
        <authorList>
            <person name="Yoon J."/>
        </authorList>
    </citation>
    <scope>NUCLEOTIDE SEQUENCE</scope>
    <source>
        <strain evidence="5">KMU-90</strain>
    </source>
</reference>